<reference evidence="2" key="1">
    <citation type="journal article" date="2021" name="PeerJ">
        <title>Extensive microbial diversity within the chicken gut microbiome revealed by metagenomics and culture.</title>
        <authorList>
            <person name="Gilroy R."/>
            <person name="Ravi A."/>
            <person name="Getino M."/>
            <person name="Pursley I."/>
            <person name="Horton D.L."/>
            <person name="Alikhan N.F."/>
            <person name="Baker D."/>
            <person name="Gharbi K."/>
            <person name="Hall N."/>
            <person name="Watson M."/>
            <person name="Adriaenssens E.M."/>
            <person name="Foster-Nyarko E."/>
            <person name="Jarju S."/>
            <person name="Secka A."/>
            <person name="Antonio M."/>
            <person name="Oren A."/>
            <person name="Chaudhuri R.R."/>
            <person name="La Ragione R."/>
            <person name="Hildebrand F."/>
            <person name="Pallen M.J."/>
        </authorList>
    </citation>
    <scope>NUCLEOTIDE SEQUENCE</scope>
    <source>
        <strain evidence="2">ChiSxjej1B13-11774</strain>
    </source>
</reference>
<proteinExistence type="predicted"/>
<organism evidence="2 3">
    <name type="scientific">Candidatus Gemmiger excrementigallinarum</name>
    <dbReference type="NCBI Taxonomy" id="2838609"/>
    <lineage>
        <taxon>Bacteria</taxon>
        <taxon>Bacillati</taxon>
        <taxon>Bacillota</taxon>
        <taxon>Clostridia</taxon>
        <taxon>Eubacteriales</taxon>
        <taxon>Gemmiger</taxon>
    </lineage>
</organism>
<dbReference type="Proteomes" id="UP000824048">
    <property type="component" value="Unassembled WGS sequence"/>
</dbReference>
<evidence type="ECO:0000259" key="1">
    <source>
        <dbReference type="Pfam" id="PF06527"/>
    </source>
</evidence>
<protein>
    <submittedName>
        <fullName evidence="2">TniQ family protein</fullName>
    </submittedName>
</protein>
<name>A0A9D2ERK0_9FIRM</name>
<evidence type="ECO:0000313" key="2">
    <source>
        <dbReference type="EMBL" id="HIZ42196.1"/>
    </source>
</evidence>
<dbReference type="AlphaFoldDB" id="A0A9D2ERK0"/>
<reference evidence="2" key="2">
    <citation type="submission" date="2021-04" db="EMBL/GenBank/DDBJ databases">
        <authorList>
            <person name="Gilroy R."/>
        </authorList>
    </citation>
    <scope>NUCLEOTIDE SEQUENCE</scope>
    <source>
        <strain evidence="2">ChiSxjej1B13-11774</strain>
    </source>
</reference>
<dbReference type="EMBL" id="DXBP01000044">
    <property type="protein sequence ID" value="HIZ42196.1"/>
    <property type="molecule type" value="Genomic_DNA"/>
</dbReference>
<dbReference type="Pfam" id="PF06527">
    <property type="entry name" value="TniQ"/>
    <property type="match status" value="1"/>
</dbReference>
<comment type="caution">
    <text evidence="2">The sequence shown here is derived from an EMBL/GenBank/DDBJ whole genome shotgun (WGS) entry which is preliminary data.</text>
</comment>
<feature type="domain" description="TniQ" evidence="1">
    <location>
        <begin position="6"/>
        <end position="146"/>
    </location>
</feature>
<sequence>MLGILLHPYKNELLASWFVRLAAQNGIDSPTRFLKAYVCPQKAEKAIQNTLSCTNQYLLYFCEQCGFSLYDLLVNHTEYPAIAPFLTAYQQSKIMLSVSGVPMGSSINRFIKTANVCPECQQEQPYIRVAHNLPGVRACWKHGCSLDGMPVTPEDVAYARYAHDFWQAHIDCDIKQLMRFANRRGANLSRYIGFENGILELMKVVSVEELKDGVGSNETAKPVAGYTILQGAGNITEFRHVCGTHFCMNANGFNLGFQCPHCQAKMTEAERFENYVEHVGGYELLSPYEGMARNVRLRHTCGKVLEIRAFDFLGGSRCRCNYYHTPQEIQNTIRQFGNFKLVKYQKERVTILHEDCGQTFTIGYKKFLLRPWCKKCKPRFLRSEETLRAEIKEIAPDFEYIGGFAGSGSSFTIRHKCGYEFQREIYEFRKNPTCPRCSKFTSGEKRQMFIRYMKQKTAPVTIREMQEYSGGSYDAAKRILQKMAELQIAERTGRGQYRLKERG</sequence>
<dbReference type="InterPro" id="IPR009492">
    <property type="entry name" value="TniQ"/>
</dbReference>
<accession>A0A9D2ERK0</accession>
<gene>
    <name evidence="2" type="ORF">H9811_06515</name>
</gene>
<evidence type="ECO:0000313" key="3">
    <source>
        <dbReference type="Proteomes" id="UP000824048"/>
    </source>
</evidence>